<evidence type="ECO:0000313" key="2">
    <source>
        <dbReference type="Proteomes" id="UP000009340"/>
    </source>
</evidence>
<dbReference type="RefSeq" id="WP_007675357.1">
    <property type="nucleotide sequence ID" value="NZ_CAKW01000098.1"/>
</dbReference>
<proteinExistence type="predicted"/>
<organism evidence="1 2">
    <name type="scientific">Cronobacter condimenti 1330</name>
    <dbReference type="NCBI Taxonomy" id="1073999"/>
    <lineage>
        <taxon>Bacteria</taxon>
        <taxon>Pseudomonadati</taxon>
        <taxon>Pseudomonadota</taxon>
        <taxon>Gammaproteobacteria</taxon>
        <taxon>Enterobacterales</taxon>
        <taxon>Enterobacteriaceae</taxon>
        <taxon>Cronobacter</taxon>
    </lineage>
</organism>
<dbReference type="AlphaFoldDB" id="K8A175"/>
<accession>K8A175</accession>
<protein>
    <submittedName>
        <fullName evidence="1">Uncharacterized protein</fullName>
    </submittedName>
</protein>
<dbReference type="EMBL" id="CAKW01000098">
    <property type="protein sequence ID" value="CCJ73208.1"/>
    <property type="molecule type" value="Genomic_DNA"/>
</dbReference>
<gene>
    <name evidence="1" type="ORF">BN137_2584</name>
</gene>
<sequence>MNRTVNDQMTHAFGFWYTREAQFVRFELLRVRNAWPVDITWFRD</sequence>
<reference evidence="1" key="1">
    <citation type="submission" date="2012-07" db="EMBL/GenBank/DDBJ databases">
        <authorList>
            <person name="Cummings C."/>
        </authorList>
    </citation>
    <scope>NUCLEOTIDE SEQUENCE</scope>
    <source>
        <strain evidence="1">1330</strain>
    </source>
</reference>
<comment type="caution">
    <text evidence="1">The sequence shown here is derived from an EMBL/GenBank/DDBJ whole genome shotgun (WGS) entry which is preliminary data.</text>
</comment>
<dbReference type="Proteomes" id="UP000009340">
    <property type="component" value="Unassembled WGS sequence"/>
</dbReference>
<evidence type="ECO:0000313" key="1">
    <source>
        <dbReference type="EMBL" id="CCJ73208.1"/>
    </source>
</evidence>
<name>K8A175_9ENTR</name>